<evidence type="ECO:0000259" key="2">
    <source>
        <dbReference type="PROSITE" id="PS50235"/>
    </source>
</evidence>
<feature type="non-terminal residue" evidence="3">
    <location>
        <position position="191"/>
    </location>
</feature>
<dbReference type="EMBL" id="BGPR01047070">
    <property type="protein sequence ID" value="GBO24072.1"/>
    <property type="molecule type" value="Genomic_DNA"/>
</dbReference>
<feature type="domain" description="USP" evidence="2">
    <location>
        <begin position="1"/>
        <end position="161"/>
    </location>
</feature>
<evidence type="ECO:0000256" key="1">
    <source>
        <dbReference type="ARBA" id="ARBA00009085"/>
    </source>
</evidence>
<organism evidence="3 4">
    <name type="scientific">Araneus ventricosus</name>
    <name type="common">Orbweaver spider</name>
    <name type="synonym">Epeira ventricosa</name>
    <dbReference type="NCBI Taxonomy" id="182803"/>
    <lineage>
        <taxon>Eukaryota</taxon>
        <taxon>Metazoa</taxon>
        <taxon>Ecdysozoa</taxon>
        <taxon>Arthropoda</taxon>
        <taxon>Chelicerata</taxon>
        <taxon>Arachnida</taxon>
        <taxon>Araneae</taxon>
        <taxon>Araneomorphae</taxon>
        <taxon>Entelegynae</taxon>
        <taxon>Araneoidea</taxon>
        <taxon>Araneidae</taxon>
        <taxon>Araneus</taxon>
    </lineage>
</organism>
<dbReference type="InterPro" id="IPR038765">
    <property type="entry name" value="Papain-like_cys_pep_sf"/>
</dbReference>
<dbReference type="GO" id="GO:0005829">
    <property type="term" value="C:cytosol"/>
    <property type="evidence" value="ECO:0007669"/>
    <property type="project" value="TreeGrafter"/>
</dbReference>
<dbReference type="SUPFAM" id="SSF54001">
    <property type="entry name" value="Cysteine proteinases"/>
    <property type="match status" value="1"/>
</dbReference>
<dbReference type="InterPro" id="IPR028889">
    <property type="entry name" value="USP"/>
</dbReference>
<dbReference type="PROSITE" id="PS50235">
    <property type="entry name" value="USP_3"/>
    <property type="match status" value="1"/>
</dbReference>
<dbReference type="GO" id="GO:0004843">
    <property type="term" value="F:cysteine-type deubiquitinase activity"/>
    <property type="evidence" value="ECO:0007669"/>
    <property type="project" value="InterPro"/>
</dbReference>
<dbReference type="OrthoDB" id="292964at2759"/>
<comment type="similarity">
    <text evidence="1">Belongs to the peptidase C19 family.</text>
</comment>
<dbReference type="PANTHER" id="PTHR24006">
    <property type="entry name" value="UBIQUITIN CARBOXYL-TERMINAL HYDROLASE"/>
    <property type="match status" value="1"/>
</dbReference>
<sequence length="191" mass="22268">MPKLQLEQAVWRISLLGISVSITSNALNDCIDNFFAREILEDFECHECKNQKVWKIPGLVHLPKILMIQLKRFSPVRDQVHKLKKKIEFPFQLSFKEKEYELYATINHHGGAKQGHWCKREGLRFFVYTLTKTSPLPRGEIVDLGKDPDNHEYSGVYYPRRPRQGDRMTTSVGVKYAKQAPIHNMACFVHQ</sequence>
<name>A0A4Y2VHK0_ARAVE</name>
<keyword evidence="4" id="KW-1185">Reference proteome</keyword>
<proteinExistence type="inferred from homology"/>
<dbReference type="GO" id="GO:0005634">
    <property type="term" value="C:nucleus"/>
    <property type="evidence" value="ECO:0007669"/>
    <property type="project" value="TreeGrafter"/>
</dbReference>
<evidence type="ECO:0000313" key="3">
    <source>
        <dbReference type="EMBL" id="GBO24072.1"/>
    </source>
</evidence>
<dbReference type="AlphaFoldDB" id="A0A4Y2VHK0"/>
<dbReference type="GO" id="GO:0016579">
    <property type="term" value="P:protein deubiquitination"/>
    <property type="evidence" value="ECO:0007669"/>
    <property type="project" value="InterPro"/>
</dbReference>
<dbReference type="Gene3D" id="3.90.70.10">
    <property type="entry name" value="Cysteine proteinases"/>
    <property type="match status" value="1"/>
</dbReference>
<gene>
    <name evidence="3" type="ORF">AVEN_185996_1</name>
</gene>
<comment type="caution">
    <text evidence="3">The sequence shown here is derived from an EMBL/GenBank/DDBJ whole genome shotgun (WGS) entry which is preliminary data.</text>
</comment>
<dbReference type="InterPro" id="IPR050164">
    <property type="entry name" value="Peptidase_C19"/>
</dbReference>
<evidence type="ECO:0000313" key="4">
    <source>
        <dbReference type="Proteomes" id="UP000499080"/>
    </source>
</evidence>
<protein>
    <recommendedName>
        <fullName evidence="2">USP domain-containing protein</fullName>
    </recommendedName>
</protein>
<reference evidence="3 4" key="1">
    <citation type="journal article" date="2019" name="Sci. Rep.">
        <title>Orb-weaving spider Araneus ventricosus genome elucidates the spidroin gene catalogue.</title>
        <authorList>
            <person name="Kono N."/>
            <person name="Nakamura H."/>
            <person name="Ohtoshi R."/>
            <person name="Moran D.A.P."/>
            <person name="Shinohara A."/>
            <person name="Yoshida Y."/>
            <person name="Fujiwara M."/>
            <person name="Mori M."/>
            <person name="Tomita M."/>
            <person name="Arakawa K."/>
        </authorList>
    </citation>
    <scope>NUCLEOTIDE SEQUENCE [LARGE SCALE GENOMIC DNA]</scope>
</reference>
<dbReference type="Proteomes" id="UP000499080">
    <property type="component" value="Unassembled WGS sequence"/>
</dbReference>
<dbReference type="Pfam" id="PF00443">
    <property type="entry name" value="UCH"/>
    <property type="match status" value="1"/>
</dbReference>
<accession>A0A4Y2VHK0</accession>
<dbReference type="InterPro" id="IPR001394">
    <property type="entry name" value="Peptidase_C19_UCH"/>
</dbReference>